<feature type="region of interest" description="Disordered" evidence="1">
    <location>
        <begin position="291"/>
        <end position="333"/>
    </location>
</feature>
<dbReference type="InterPro" id="IPR036397">
    <property type="entry name" value="RNaseH_sf"/>
</dbReference>
<feature type="compositionally biased region" description="Low complexity" evidence="1">
    <location>
        <begin position="365"/>
        <end position="375"/>
    </location>
</feature>
<feature type="compositionally biased region" description="Polar residues" evidence="1">
    <location>
        <begin position="71"/>
        <end position="88"/>
    </location>
</feature>
<dbReference type="EMBL" id="LSRX01000106">
    <property type="protein sequence ID" value="OLQ08987.1"/>
    <property type="molecule type" value="Genomic_DNA"/>
</dbReference>
<dbReference type="InterPro" id="IPR002156">
    <property type="entry name" value="RNaseH_domain"/>
</dbReference>
<evidence type="ECO:0000313" key="4">
    <source>
        <dbReference type="Proteomes" id="UP000186817"/>
    </source>
</evidence>
<dbReference type="SUPFAM" id="SSF56219">
    <property type="entry name" value="DNase I-like"/>
    <property type="match status" value="1"/>
</dbReference>
<dbReference type="Proteomes" id="UP000186817">
    <property type="component" value="Unassembled WGS sequence"/>
</dbReference>
<dbReference type="Gene3D" id="3.60.10.10">
    <property type="entry name" value="Endonuclease/exonuclease/phosphatase"/>
    <property type="match status" value="1"/>
</dbReference>
<feature type="region of interest" description="Disordered" evidence="1">
    <location>
        <begin position="1"/>
        <end position="90"/>
    </location>
</feature>
<feature type="region of interest" description="Disordered" evidence="1">
    <location>
        <begin position="239"/>
        <end position="261"/>
    </location>
</feature>
<organism evidence="3 4">
    <name type="scientific">Symbiodinium microadriaticum</name>
    <name type="common">Dinoflagellate</name>
    <name type="synonym">Zooxanthella microadriatica</name>
    <dbReference type="NCBI Taxonomy" id="2951"/>
    <lineage>
        <taxon>Eukaryota</taxon>
        <taxon>Sar</taxon>
        <taxon>Alveolata</taxon>
        <taxon>Dinophyceae</taxon>
        <taxon>Suessiales</taxon>
        <taxon>Symbiodiniaceae</taxon>
        <taxon>Symbiodinium</taxon>
    </lineage>
</organism>
<dbReference type="PROSITE" id="PS50879">
    <property type="entry name" value="RNASE_H_1"/>
    <property type="match status" value="1"/>
</dbReference>
<feature type="region of interest" description="Disordered" evidence="1">
    <location>
        <begin position="365"/>
        <end position="391"/>
    </location>
</feature>
<dbReference type="InterPro" id="IPR012337">
    <property type="entry name" value="RNaseH-like_sf"/>
</dbReference>
<evidence type="ECO:0000259" key="2">
    <source>
        <dbReference type="PROSITE" id="PS50879"/>
    </source>
</evidence>
<dbReference type="InterPro" id="IPR036691">
    <property type="entry name" value="Endo/exonu/phosph_ase_sf"/>
</dbReference>
<feature type="domain" description="RNase H type-1" evidence="2">
    <location>
        <begin position="836"/>
        <end position="1000"/>
    </location>
</feature>
<comment type="caution">
    <text evidence="3">The sequence shown here is derived from an EMBL/GenBank/DDBJ whole genome shotgun (WGS) entry which is preliminary data.</text>
</comment>
<proteinExistence type="predicted"/>
<reference evidence="3 4" key="1">
    <citation type="submission" date="2016-02" db="EMBL/GenBank/DDBJ databases">
        <title>Genome analysis of coral dinoflagellate symbionts highlights evolutionary adaptations to a symbiotic lifestyle.</title>
        <authorList>
            <person name="Aranda M."/>
            <person name="Li Y."/>
            <person name="Liew Y.J."/>
            <person name="Baumgarten S."/>
            <person name="Simakov O."/>
            <person name="Wilson M."/>
            <person name="Piel J."/>
            <person name="Ashoor H."/>
            <person name="Bougouffa S."/>
            <person name="Bajic V.B."/>
            <person name="Ryu T."/>
            <person name="Ravasi T."/>
            <person name="Bayer T."/>
            <person name="Micklem G."/>
            <person name="Kim H."/>
            <person name="Bhak J."/>
            <person name="Lajeunesse T.C."/>
            <person name="Voolstra C.R."/>
        </authorList>
    </citation>
    <scope>NUCLEOTIDE SEQUENCE [LARGE SCALE GENOMIC DNA]</scope>
    <source>
        <strain evidence="3 4">CCMP2467</strain>
    </source>
</reference>
<feature type="compositionally biased region" description="Gly residues" evidence="1">
    <location>
        <begin position="376"/>
        <end position="387"/>
    </location>
</feature>
<dbReference type="GO" id="GO:0004523">
    <property type="term" value="F:RNA-DNA hybrid ribonuclease activity"/>
    <property type="evidence" value="ECO:0007669"/>
    <property type="project" value="InterPro"/>
</dbReference>
<name>A0A1Q9ENM5_SYMMI</name>
<dbReference type="SUPFAM" id="SSF53098">
    <property type="entry name" value="Ribonuclease H-like"/>
    <property type="match status" value="1"/>
</dbReference>
<evidence type="ECO:0000256" key="1">
    <source>
        <dbReference type="SAM" id="MobiDB-lite"/>
    </source>
</evidence>
<keyword evidence="4" id="KW-1185">Reference proteome</keyword>
<feature type="compositionally biased region" description="Basic and acidic residues" evidence="1">
    <location>
        <begin position="35"/>
        <end position="52"/>
    </location>
</feature>
<evidence type="ECO:0000313" key="3">
    <source>
        <dbReference type="EMBL" id="OLQ08987.1"/>
    </source>
</evidence>
<protein>
    <recommendedName>
        <fullName evidence="2">RNase H type-1 domain-containing protein</fullName>
    </recommendedName>
</protein>
<sequence>MGGGRWKGNNSYQGYGGSKDGSAKWGLWRGARPSPKAEKPTFPAYDHKRVPEEWTEQSQEPPSFGQRLRHSLNTTRRAEQRVTSLQNSIKERKRQWATYQEDMKAAWLKKKARCQRELDRLDGELSKAYVLQENARKDLLHVANREDQPPAPVEGEAAWNELLGSWQTVESDSAAVLQRAMSATGHAAPARHTIPMDPASAATLRGFAAGVLPPGMEPPPGFATYMEHLARQRMQPQHGQFISGQTDGPAGASRPVAESAGLPPDPFATHANVGVPAEVPVPPYVCSPSHPGAAAAPTGHSPMPRPKQATQSGQRVPVKTRTPPSVPHNNGPTMEEKLEAKRAAATAAMHPFHLGAARPPQAVLPEGTAAAPEGGHPTGPGPGGSGEGSVPVHILEGDSDLEEADVFMNPPGLENEEFLLCQDLLLHNGDVITIISSGLQGPRPDSIDALFRLKPIGSLTYCVANGFRDLLEVVSLGARAQNRHLPTRIPTRLLTCLAFVDPLPFEGVAAFVAYSEAVHASGYVAVVLDLAGCGGNLFATTLPRSFTCAQLFAFVQPLLGAASDSLALFVGRDAAPQPLDGILQLEHGYGSLPQRIVFVPLRIRWMVMTKALVQVLRKAPMKHQFDHAAGHQGEFRVFTGQCFFLLPEHDREGYPDEESAAQTPLSGVKSLSALGSTISALPSEQRGQNLAPGWKSLRVVPTPCRANTTIPSPFPTWEIEDLITLLGESAASSNHWAFLAATLLETLTEHFQGEDAHAATVKAHVCLESTLPVSPFQADCLSLRQLIPQPATDLLEEPDWLDNDLRAVVSSSVLSLKLRTALVNVNTWHSQPTWEGVTAVDIFTDGSASGASEPLKSAPGGWAFSVWMRKPTTSLFYGSAAAVAAQPDTPFFLGEPGDSPLHCETLALCWALSWVIQYGPACHKPIHIWYDCVAAGKGTFGDTRPANLPAVEGFGSLSWFAVVLRQLAQQRVDLTADYIPGHAGYLGNELSDGLAKLARLQHADQNEPMLPRWPGELARHPLAEWVWLAERAPSDMPTLFAFEATAGYLQGQAPRVRPAPAMGLSTPAGDASPVTHTLRCVSYNVLTLLDKSKSVARADVGAGMRVTGKRHLMITQFIEEDVLFVGLQETRLQETATLPDSQFICLHSAATPAGHLGCALWISKVTPYAIADGVSLYFALQHCTVIAFSPRHILVNIETPHFSCNILVAHAPSDPQDSRSLVQDFWCQRQLEIDRLKAGTPLLVLTDANSRLGSLVSPAVGCHDAETETVAGSLFHDFLLHNQLCLPATFAAHHSGASWTWHSVFDTRHRIDYIGIPQAWLAFQPKTDVWYTFESLQQKYDHVPARLTCHFQSASDAGAAPTFARKACRPNDLDPGVDKKAFRRELDARPLPDWSLDVDTHYTKFVDNWTNAGHAVAVQAHNSARQFFLTEHTLDLVDARKQLRRYLQQENRELNRRRLALGFVGFVLFCRGHALDEIALAQVGRWLRDMDVSISRAWAALRHTCGLLRAAVKADRNAYLESLVQEVGLADIQHPKQLYQKVRKAFPKAASSRRNRFVALPAVELADGTLAPNNEAKANRWCEHFAGQESGEQVSADEYSSAIGIIDRMRHDGDAVHFDPNLLPSLAAIEHDVLSLKRAKAAGQDGITAELLRMQPMIAARHLVSLQTKAILSLQEPIEWKGGSLFTLAKKASTIFKCERHRSILLSSITGKVFHRGLRAKIVPSLLEHASDLHGGVKSGIGVDTISLSVKCFQSYTMHQGQLPALVFYDVRAAYYQVLRETLTGAPMNDKVICALFHRLGVPAHAFTELREQLERLASLADCGCSEHAIALASEMLTGTWFRLDHFPQLVSTAAGVRPGDPLADVFFAVSFSAYVRAVQEALVSKGLHTVLPEGEGEPPWQAEAAPSTLGPASWADDFAAMHAAATPEQLVHTVKAVTGVYLTHATANGIQLAFGVDKTAAVFPPKVAFQEGLGFRFGEAEACLPIQDEITGCWHDLPVVQYWYGYEAHAPPEVREVEKADVEKQRKVKAGEPLLVAASLRQPGNLEAVSP</sequence>
<dbReference type="OrthoDB" id="407509at2759"/>
<gene>
    <name evidence="3" type="ORF">AK812_SmicGene7455</name>
</gene>
<accession>A0A1Q9ENM5</accession>
<dbReference type="GO" id="GO:0003676">
    <property type="term" value="F:nucleic acid binding"/>
    <property type="evidence" value="ECO:0007669"/>
    <property type="project" value="InterPro"/>
</dbReference>
<dbReference type="Gene3D" id="3.30.420.10">
    <property type="entry name" value="Ribonuclease H-like superfamily/Ribonuclease H"/>
    <property type="match status" value="1"/>
</dbReference>